<dbReference type="Gene3D" id="3.30.460.10">
    <property type="entry name" value="Beta Polymerase, domain 2"/>
    <property type="match status" value="2"/>
</dbReference>
<dbReference type="Gene3D" id="1.20.120.330">
    <property type="entry name" value="Nucleotidyltransferases domain 2"/>
    <property type="match status" value="2"/>
</dbReference>
<dbReference type="PANTHER" id="PTHR30621:SF0">
    <property type="entry name" value="BIFUNCTIONAL GLUTAMINE SYNTHETASE ADENYLYLTRANSFERASE_ADENYLYL-REMOVING ENZYME"/>
    <property type="match status" value="1"/>
</dbReference>
<dbReference type="RefSeq" id="WP_037257210.1">
    <property type="nucleotide sequence ID" value="NZ_JALZ01000001.1"/>
</dbReference>
<keyword evidence="10" id="KW-1185">Reference proteome</keyword>
<keyword evidence="2 9" id="KW-0548">Nucleotidyltransferase</keyword>
<dbReference type="GO" id="GO:0016874">
    <property type="term" value="F:ligase activity"/>
    <property type="evidence" value="ECO:0007669"/>
    <property type="project" value="UniProtKB-KW"/>
</dbReference>
<dbReference type="AlphaFoldDB" id="X7EMR1"/>
<comment type="caution">
    <text evidence="9">The sequence shown here is derived from an EMBL/GenBank/DDBJ whole genome shotgun (WGS) entry which is preliminary data.</text>
</comment>
<evidence type="ECO:0000256" key="4">
    <source>
        <dbReference type="ARBA" id="ARBA00022840"/>
    </source>
</evidence>
<dbReference type="CDD" id="cd05401">
    <property type="entry name" value="NT_GlnE_GlnD_like"/>
    <property type="match status" value="2"/>
</dbReference>
<gene>
    <name evidence="9" type="ORF">OCH239_00835</name>
</gene>
<proteinExistence type="predicted"/>
<dbReference type="InterPro" id="IPR023057">
    <property type="entry name" value="GlnE"/>
</dbReference>
<keyword evidence="4" id="KW-0067">ATP-binding</keyword>
<protein>
    <submittedName>
        <fullName evidence="9">Glutamate-ammonia ligase adenylyltransferase</fullName>
    </submittedName>
</protein>
<dbReference type="InterPro" id="IPR005190">
    <property type="entry name" value="GlnE_rpt_dom"/>
</dbReference>
<feature type="domain" description="Glutamate-ammonia ligase adenylyltransferase repeated" evidence="7">
    <location>
        <begin position="526"/>
        <end position="769"/>
    </location>
</feature>
<dbReference type="eggNOG" id="COG1391">
    <property type="taxonomic scope" value="Bacteria"/>
</dbReference>
<evidence type="ECO:0000256" key="2">
    <source>
        <dbReference type="ARBA" id="ARBA00022695"/>
    </source>
</evidence>
<dbReference type="STRING" id="1449350.OCH239_00835"/>
<evidence type="ECO:0000256" key="6">
    <source>
        <dbReference type="ARBA" id="ARBA00023268"/>
    </source>
</evidence>
<feature type="domain" description="PII-uridylyltransferase/Glutamine-synthetase adenylyltransferase" evidence="8">
    <location>
        <begin position="302"/>
        <end position="437"/>
    </location>
</feature>
<dbReference type="GO" id="GO:0008882">
    <property type="term" value="F:[glutamate-ammonia-ligase] adenylyltransferase activity"/>
    <property type="evidence" value="ECO:0007669"/>
    <property type="project" value="InterPro"/>
</dbReference>
<organism evidence="9 10">
    <name type="scientific">Roseivivax halodurans JCM 10272</name>
    <dbReference type="NCBI Taxonomy" id="1449350"/>
    <lineage>
        <taxon>Bacteria</taxon>
        <taxon>Pseudomonadati</taxon>
        <taxon>Pseudomonadota</taxon>
        <taxon>Alphaproteobacteria</taxon>
        <taxon>Rhodobacterales</taxon>
        <taxon>Roseobacteraceae</taxon>
        <taxon>Roseivivax</taxon>
    </lineage>
</organism>
<evidence type="ECO:0000256" key="5">
    <source>
        <dbReference type="ARBA" id="ARBA00022842"/>
    </source>
</evidence>
<dbReference type="Pfam" id="PF08335">
    <property type="entry name" value="GlnD_UR_UTase"/>
    <property type="match status" value="1"/>
</dbReference>
<name>X7EMR1_9RHOB</name>
<sequence length="926" mass="101201">MSFASRLTRLPRPFDEDKATDTAAHAPWATGDTASLLRGAGGTSPHLHALIGKEAGWLEGALDAPDDALPALFAELREGAPDTRNDDLRRAKRRVALLIGLCDVGGVWSLEEVTGALTDFADLAVQLAMEEAVGREIRRGKLPGASEDDIADAGGMVALAMGKMGAGELNYSSDIDLICLFDEERFEADDFHEARSSLTRATRRMCASLSDLTGEGYVFRTDLRLRPDPAVTPVCMGMEAAERYYESLGRTWERAAYIKARPAAGDRQAGARFLQTLTPFVWRRHLDFAAIKDAHDMRLRIRAHKGLGGPITLPGHDMKLGRGGIREIEFFTQTRQIIAGGRDPDLRVRGTVDGLAVLAEKEWVPGDVAQRLTEAYRAHREVEHRVQMMRDAQTHELPSSEDEMERLACLMGRDRQELEHELKDRLQDVHEMMEDFFAREGGGKEDPAEEDGFGDEITARWPAYPALRSQRAVEIFERLRPDILARLREAAKPEEALLAFDGFLAGLPAGVQVFSLFEANPQLIDLLVDIVSVSPDLGRYLSRNAGVLDAVIGGDFFDPWPGPEALVEALGEVLEREHDYERRLDAARRWCKEWHFRAGVHLLRGMTTPGDAARQYADVAEATLAALWPVVVEEFSAKHGDPPGRGAAVLGMGSLGSGRLHARSDLDIIVIYDPAGVDTSDGRKPLSARAYYSRLTQALVTAMTAPMAEGRLYEVDMRLRPSGNQGPVATSLAAFRDYQAREAWTWEHLALTRARPVAGSAEIGADVEEVRREVLAGEKDRDRILAEIADMRARIEAAKGRGALWDPKVGRGRMQEVELMAQAGALLAGADVRDVQGGVAAATECGWLEAKDADTLTATYDALQALQVGTRLISEEPVDPDDLGQGAAAFLLRLMGEESMEALGARIADETEATGSAIDRALEGAG</sequence>
<dbReference type="OrthoDB" id="9759366at2"/>
<evidence type="ECO:0000259" key="7">
    <source>
        <dbReference type="Pfam" id="PF03710"/>
    </source>
</evidence>
<feature type="domain" description="Glutamate-ammonia ligase adenylyltransferase repeated" evidence="7">
    <location>
        <begin position="74"/>
        <end position="275"/>
    </location>
</feature>
<accession>X7EMR1</accession>
<dbReference type="SUPFAM" id="SSF81593">
    <property type="entry name" value="Nucleotidyltransferase substrate binding subunit/domain"/>
    <property type="match status" value="2"/>
</dbReference>
<dbReference type="PANTHER" id="PTHR30621">
    <property type="entry name" value="GLUTAMINE SYNTHETASE ADENYLYLTRANSFERASE"/>
    <property type="match status" value="1"/>
</dbReference>
<dbReference type="GO" id="GO:0000820">
    <property type="term" value="P:regulation of glutamine family amino acid metabolic process"/>
    <property type="evidence" value="ECO:0007669"/>
    <property type="project" value="TreeGrafter"/>
</dbReference>
<keyword evidence="9" id="KW-0436">Ligase</keyword>
<dbReference type="Proteomes" id="UP000022447">
    <property type="component" value="Unassembled WGS sequence"/>
</dbReference>
<dbReference type="EMBL" id="JALZ01000001">
    <property type="protein sequence ID" value="ETX16413.1"/>
    <property type="molecule type" value="Genomic_DNA"/>
</dbReference>
<dbReference type="InterPro" id="IPR013546">
    <property type="entry name" value="PII_UdlTrfase/GS_AdlTrfase"/>
</dbReference>
<dbReference type="GO" id="GO:0005829">
    <property type="term" value="C:cytosol"/>
    <property type="evidence" value="ECO:0007669"/>
    <property type="project" value="TreeGrafter"/>
</dbReference>
<evidence type="ECO:0000259" key="8">
    <source>
        <dbReference type="Pfam" id="PF08335"/>
    </source>
</evidence>
<dbReference type="GO" id="GO:0005524">
    <property type="term" value="F:ATP binding"/>
    <property type="evidence" value="ECO:0007669"/>
    <property type="project" value="UniProtKB-KW"/>
</dbReference>
<dbReference type="Pfam" id="PF03710">
    <property type="entry name" value="GlnE"/>
    <property type="match status" value="2"/>
</dbReference>
<dbReference type="InterPro" id="IPR043519">
    <property type="entry name" value="NT_sf"/>
</dbReference>
<reference evidence="9 10" key="1">
    <citation type="submission" date="2014-01" db="EMBL/GenBank/DDBJ databases">
        <title>Roseivivax halodurans JCM 10272 Genome Sequencing.</title>
        <authorList>
            <person name="Lai Q."/>
            <person name="Li G."/>
            <person name="Shao Z."/>
        </authorList>
    </citation>
    <scope>NUCLEOTIDE SEQUENCE [LARGE SCALE GENOMIC DNA]</scope>
    <source>
        <strain evidence="9 10">JCM 10272</strain>
    </source>
</reference>
<keyword evidence="1 9" id="KW-0808">Transferase</keyword>
<evidence type="ECO:0000313" key="10">
    <source>
        <dbReference type="Proteomes" id="UP000022447"/>
    </source>
</evidence>
<evidence type="ECO:0000256" key="3">
    <source>
        <dbReference type="ARBA" id="ARBA00022741"/>
    </source>
</evidence>
<keyword evidence="3" id="KW-0547">Nucleotide-binding</keyword>
<dbReference type="PATRIC" id="fig|1449350.3.peg.168"/>
<evidence type="ECO:0000256" key="1">
    <source>
        <dbReference type="ARBA" id="ARBA00022679"/>
    </source>
</evidence>
<evidence type="ECO:0000313" key="9">
    <source>
        <dbReference type="EMBL" id="ETX16413.1"/>
    </source>
</evidence>
<keyword evidence="6" id="KW-0511">Multifunctional enzyme</keyword>
<keyword evidence="5" id="KW-0460">Magnesium</keyword>
<dbReference type="SUPFAM" id="SSF81301">
    <property type="entry name" value="Nucleotidyltransferase"/>
    <property type="match status" value="2"/>
</dbReference>